<comment type="caution">
    <text evidence="7">The sequence shown here is derived from an EMBL/GenBank/DDBJ whole genome shotgun (WGS) entry which is preliminary data.</text>
</comment>
<keyword evidence="3" id="KW-0813">Transport</keyword>
<dbReference type="Pfam" id="PF13531">
    <property type="entry name" value="SBP_bac_11"/>
    <property type="match status" value="1"/>
</dbReference>
<feature type="chain" id="PRO_5005863218" evidence="6">
    <location>
        <begin position="22"/>
        <end position="334"/>
    </location>
</feature>
<evidence type="ECO:0000256" key="6">
    <source>
        <dbReference type="SAM" id="SignalP"/>
    </source>
</evidence>
<keyword evidence="4 6" id="KW-0732">Signal</keyword>
<dbReference type="NCBIfam" id="NF008106">
    <property type="entry name" value="PRK10852.1"/>
    <property type="match status" value="1"/>
</dbReference>
<dbReference type="OrthoDB" id="9802127at2"/>
<evidence type="ECO:0000256" key="3">
    <source>
        <dbReference type="ARBA" id="ARBA00022448"/>
    </source>
</evidence>
<dbReference type="EMBL" id="LAQT01000037">
    <property type="protein sequence ID" value="KPC49321.1"/>
    <property type="molecule type" value="Genomic_DNA"/>
</dbReference>
<dbReference type="CDD" id="cd01005">
    <property type="entry name" value="PBP2_CysP"/>
    <property type="match status" value="1"/>
</dbReference>
<keyword evidence="8" id="KW-1185">Reference proteome</keyword>
<dbReference type="SUPFAM" id="SSF53850">
    <property type="entry name" value="Periplasmic binding protein-like II"/>
    <property type="match status" value="1"/>
</dbReference>
<dbReference type="Proteomes" id="UP000037939">
    <property type="component" value="Unassembled WGS sequence"/>
</dbReference>
<dbReference type="NCBIfam" id="NF008022">
    <property type="entry name" value="PRK10752.1"/>
    <property type="match status" value="1"/>
</dbReference>
<evidence type="ECO:0000256" key="1">
    <source>
        <dbReference type="ARBA" id="ARBA00004418"/>
    </source>
</evidence>
<organism evidence="7 8">
    <name type="scientific">Amantichitinum ursilacus</name>
    <dbReference type="NCBI Taxonomy" id="857265"/>
    <lineage>
        <taxon>Bacteria</taxon>
        <taxon>Pseudomonadati</taxon>
        <taxon>Pseudomonadota</taxon>
        <taxon>Betaproteobacteria</taxon>
        <taxon>Neisseriales</taxon>
        <taxon>Chitinibacteraceae</taxon>
        <taxon>Amantichitinum</taxon>
    </lineage>
</organism>
<evidence type="ECO:0000256" key="5">
    <source>
        <dbReference type="ARBA" id="ARBA00022764"/>
    </source>
</evidence>
<dbReference type="PATRIC" id="fig|857265.3.peg.4206"/>
<dbReference type="GO" id="GO:0042597">
    <property type="term" value="C:periplasmic space"/>
    <property type="evidence" value="ECO:0007669"/>
    <property type="project" value="UniProtKB-SubCell"/>
</dbReference>
<evidence type="ECO:0000256" key="2">
    <source>
        <dbReference type="ARBA" id="ARBA00006099"/>
    </source>
</evidence>
<dbReference type="STRING" id="857265.WG78_20540"/>
<name>A0A0N0XFS7_9NEIS</name>
<dbReference type="PANTHER" id="PTHR30368:SF2">
    <property type="entry name" value="SULFATE-BINDING PROTEIN"/>
    <property type="match status" value="1"/>
</dbReference>
<accession>A0A0N0XFS7</accession>
<comment type="subcellular location">
    <subcellularLocation>
        <location evidence="1">Periplasm</location>
    </subcellularLocation>
</comment>
<protein>
    <submittedName>
        <fullName evidence="7">Sulfate-binding protein</fullName>
    </submittedName>
</protein>
<dbReference type="GO" id="GO:1902358">
    <property type="term" value="P:sulfate transmembrane transport"/>
    <property type="evidence" value="ECO:0007669"/>
    <property type="project" value="InterPro"/>
</dbReference>
<keyword evidence="5" id="KW-0574">Periplasm</keyword>
<feature type="signal peptide" evidence="6">
    <location>
        <begin position="1"/>
        <end position="21"/>
    </location>
</feature>
<dbReference type="Gene3D" id="3.40.190.10">
    <property type="entry name" value="Periplasmic binding protein-like II"/>
    <property type="match status" value="2"/>
</dbReference>
<evidence type="ECO:0000313" key="7">
    <source>
        <dbReference type="EMBL" id="KPC49321.1"/>
    </source>
</evidence>
<comment type="similarity">
    <text evidence="2">Belongs to the prokaryotic sulfate-binding protein family.</text>
</comment>
<dbReference type="NCBIfam" id="TIGR00971">
    <property type="entry name" value="3a0106s03"/>
    <property type="match status" value="1"/>
</dbReference>
<dbReference type="RefSeq" id="WP_053939679.1">
    <property type="nucleotide sequence ID" value="NZ_LAQT01000037.1"/>
</dbReference>
<sequence>MFRTRLLVSVLAASIAMPALADVTLLNVSYDVMRDFYKDYNPAFQKHYEDKFKDKVTIQMSHGASSKQARSVIDGLPADVVTMNQHNDIDAIADKGKLLPADWAKRLPNQSAPFTSLQVLIVKKGNPKGIKDWNDLAKPGIQVVFPNPKTSGNGRYTFLAAWGYALRQPGGNEQKAAQFEAAVLKNVPVLEAGGRAATTTFIQRGIGDVLVTFENEAEMIAREFGRGNFEVIYPTVSIEAEPPVAVVDKVVDKKGTRKAAEEYLSWLWSPEAQEIAAQNYLRPRDKAILAKHASQFPNVKLFGINDFGGWQAAQKKYFDDGGEYDKIAAEVAKR</sequence>
<evidence type="ECO:0000313" key="8">
    <source>
        <dbReference type="Proteomes" id="UP000037939"/>
    </source>
</evidence>
<dbReference type="GO" id="GO:0140104">
    <property type="term" value="F:molecular carrier activity"/>
    <property type="evidence" value="ECO:0007669"/>
    <property type="project" value="InterPro"/>
</dbReference>
<evidence type="ECO:0000256" key="4">
    <source>
        <dbReference type="ARBA" id="ARBA00022729"/>
    </source>
</evidence>
<dbReference type="PANTHER" id="PTHR30368">
    <property type="entry name" value="SULFATE-BINDING PROTEIN"/>
    <property type="match status" value="1"/>
</dbReference>
<reference evidence="7 8" key="1">
    <citation type="submission" date="2015-07" db="EMBL/GenBank/DDBJ databases">
        <title>Draft genome sequence of the Amantichitinum ursilacus IGB-41, a new chitin-degrading bacterium.</title>
        <authorList>
            <person name="Kirstahler P."/>
            <person name="Guenther M."/>
            <person name="Grumaz C."/>
            <person name="Rupp S."/>
            <person name="Zibek S."/>
            <person name="Sohn K."/>
        </authorList>
    </citation>
    <scope>NUCLEOTIDE SEQUENCE [LARGE SCALE GENOMIC DNA]</scope>
    <source>
        <strain evidence="7 8">IGB-41</strain>
    </source>
</reference>
<gene>
    <name evidence="7" type="primary">sbp_2</name>
    <name evidence="7" type="ORF">WG78_20540</name>
</gene>
<dbReference type="InterPro" id="IPR005669">
    <property type="entry name" value="Thiosulph/SO4-bd"/>
</dbReference>
<proteinExistence type="inferred from homology"/>
<dbReference type="AlphaFoldDB" id="A0A0N0XFS7"/>